<dbReference type="EMBL" id="JAVFWL010000002">
    <property type="protein sequence ID" value="KAK6732830.1"/>
    <property type="molecule type" value="Genomic_DNA"/>
</dbReference>
<keyword evidence="2" id="KW-1185">Reference proteome</keyword>
<sequence length="116" mass="13742">MLSYLEDNDNWESSSNLYAGNVVRAAQITAQGDHVPKVKRHKVRKATRRSQPTIRAKNIRATRLSSYSFYVCYEFTVEDIAYYQHRNYRVHNYCFSQLTTAAFRMIREERWVLGIL</sequence>
<name>A0ABR1C4Z0_NECAM</name>
<accession>A0ABR1C4Z0</accession>
<organism evidence="1 2">
    <name type="scientific">Necator americanus</name>
    <name type="common">Human hookworm</name>
    <dbReference type="NCBI Taxonomy" id="51031"/>
    <lineage>
        <taxon>Eukaryota</taxon>
        <taxon>Metazoa</taxon>
        <taxon>Ecdysozoa</taxon>
        <taxon>Nematoda</taxon>
        <taxon>Chromadorea</taxon>
        <taxon>Rhabditida</taxon>
        <taxon>Rhabditina</taxon>
        <taxon>Rhabditomorpha</taxon>
        <taxon>Strongyloidea</taxon>
        <taxon>Ancylostomatidae</taxon>
        <taxon>Bunostominae</taxon>
        <taxon>Necator</taxon>
    </lineage>
</organism>
<gene>
    <name evidence="1" type="primary">Necator_chrII.g4707</name>
    <name evidence="1" type="ORF">RB195_016915</name>
</gene>
<reference evidence="1 2" key="1">
    <citation type="submission" date="2023-08" db="EMBL/GenBank/DDBJ databases">
        <title>A Necator americanus chromosomal reference genome.</title>
        <authorList>
            <person name="Ilik V."/>
            <person name="Petrzelkova K.J."/>
            <person name="Pardy F."/>
            <person name="Fuh T."/>
            <person name="Niatou-Singa F.S."/>
            <person name="Gouil Q."/>
            <person name="Baker L."/>
            <person name="Ritchie M.E."/>
            <person name="Jex A.R."/>
            <person name="Gazzola D."/>
            <person name="Li H."/>
            <person name="Toshio Fujiwara R."/>
            <person name="Zhan B."/>
            <person name="Aroian R.V."/>
            <person name="Pafco B."/>
            <person name="Schwarz E.M."/>
        </authorList>
    </citation>
    <scope>NUCLEOTIDE SEQUENCE [LARGE SCALE GENOMIC DNA]</scope>
    <source>
        <strain evidence="1 2">Aroian</strain>
        <tissue evidence="1">Whole animal</tissue>
    </source>
</reference>
<dbReference type="Proteomes" id="UP001303046">
    <property type="component" value="Unassembled WGS sequence"/>
</dbReference>
<proteinExistence type="predicted"/>
<evidence type="ECO:0000313" key="1">
    <source>
        <dbReference type="EMBL" id="KAK6732830.1"/>
    </source>
</evidence>
<comment type="caution">
    <text evidence="1">The sequence shown here is derived from an EMBL/GenBank/DDBJ whole genome shotgun (WGS) entry which is preliminary data.</text>
</comment>
<protein>
    <submittedName>
        <fullName evidence="1">Uncharacterized protein</fullName>
    </submittedName>
</protein>
<evidence type="ECO:0000313" key="2">
    <source>
        <dbReference type="Proteomes" id="UP001303046"/>
    </source>
</evidence>